<evidence type="ECO:0000256" key="3">
    <source>
        <dbReference type="ARBA" id="ARBA00022570"/>
    </source>
</evidence>
<keyword evidence="2" id="KW-0167">Capsid protein</keyword>
<keyword evidence="6" id="KW-1164">Virus endocytosis by host</keyword>
<feature type="compositionally biased region" description="Basic residues" evidence="10">
    <location>
        <begin position="1"/>
        <end position="17"/>
    </location>
</feature>
<accession>A0A0K2D889</accession>
<evidence type="ECO:0000256" key="8">
    <source>
        <dbReference type="ARBA" id="ARBA00023296"/>
    </source>
</evidence>
<organismHost>
    <name type="scientific">Sus scrofa</name>
    <name type="common">Pig</name>
    <dbReference type="NCBI Taxonomy" id="9823"/>
</organismHost>
<feature type="compositionally biased region" description="Low complexity" evidence="10">
    <location>
        <begin position="24"/>
        <end position="51"/>
    </location>
</feature>
<keyword evidence="8" id="KW-1160">Virus entry into host cell</keyword>
<protein>
    <submittedName>
        <fullName evidence="12">ORF2</fullName>
    </submittedName>
</protein>
<sequence length="735" mass="79296">MANRRNRRNFQKRRPRGPRTPAETSTVTTTVSTNGQTKPTTKTTTVKTTKTAPRQQNNRQVRNFVRQELRKRVDGPKAAITQTATLTLGTLGTNGSGNLEIEGVAHLNPLLIKEKTAAAGAGPIQALASQYAMWRCLSLRVILVPTVGASAVSGTVARTSLNQPGAPAQTTWSGLGARKHVDATPGRRVEFRLGRRDLQGPRDGWWYTDTSNGVQNSAGPTIEIHSYGKTVSTFQATAWSGELWLVELRATWQFTNWNMNPKLLNLVDTTIPHGNIKLSSSAAGAPVVLTVEKAANAPLETQHAQNPHVTGSPSVSEVIWRAADVGVRVVASGLPPPLSWLIGGGWWFMKRAFNAPVGTGINASTVDAYYVYTTAVDAELNNPVKSSAPIAPVDVNGDIDIQQITLPDTAQVAQASGRAIDTPDFTNGTVSMLPSTSVFGPYSRGILHQISLIGDRSSYTPALALPVDSSETYYAHLLHILAVPANRLTFLMGTQSARPPAGVDVRLCYKTKNPSPTVNDVAPAKLLAATPPLDTSGAAKMQLYLFQVETTSSASYELTLRELNRTNGSQYADVSRFHTRTNQHDYVVGTYYLGIACGNQSSAFGRPVVINEPDTNQVPVSLLNYIPMATGYTLCPPMEAFGYTAALDVPIASDLDFPFMPSDYIPSFDFNEDQRLFYERLIPVVGRHLAALATHLCVEGEMREYLDSYHDGLVDGLSPPSASAAALGSYSSDSE</sequence>
<evidence type="ECO:0000256" key="4">
    <source>
        <dbReference type="ARBA" id="ARBA00022595"/>
    </source>
</evidence>
<dbReference type="GO" id="GO:0039617">
    <property type="term" value="C:T=3 icosahedral viral capsid"/>
    <property type="evidence" value="ECO:0007669"/>
    <property type="project" value="UniProtKB-KW"/>
</dbReference>
<comment type="function">
    <text evidence="9">The capsid polyprotein VP90 self-assembles and undergoes a proteolytic cleavage by host caspases to yield the immature VP70 virion.</text>
</comment>
<evidence type="ECO:0000256" key="6">
    <source>
        <dbReference type="ARBA" id="ARBA00022890"/>
    </source>
</evidence>
<keyword evidence="3" id="KW-1165">Clathrin-mediated endocytosis of virus by host</keyword>
<dbReference type="Proteomes" id="UP000097676">
    <property type="component" value="Genome"/>
</dbReference>
<dbReference type="Gene3D" id="2.60.120.20">
    <property type="match status" value="1"/>
</dbReference>
<keyword evidence="5" id="KW-0946">Virion</keyword>
<dbReference type="GO" id="GO:0075512">
    <property type="term" value="P:clathrin-dependent endocytosis of virus by host cell"/>
    <property type="evidence" value="ECO:0007669"/>
    <property type="project" value="UniProtKB-KW"/>
</dbReference>
<evidence type="ECO:0000259" key="11">
    <source>
        <dbReference type="Pfam" id="PF03115"/>
    </source>
</evidence>
<feature type="domain" description="Astrovirus capsid protein inner core" evidence="11">
    <location>
        <begin position="43"/>
        <end position="257"/>
    </location>
</feature>
<evidence type="ECO:0000313" key="12">
    <source>
        <dbReference type="EMBL" id="ALA16029.1"/>
    </source>
</evidence>
<dbReference type="InterPro" id="IPR029053">
    <property type="entry name" value="Viral_coat"/>
</dbReference>
<name>A0A0K2D889_PASV1</name>
<dbReference type="InterPro" id="IPR004337">
    <property type="entry name" value="Astro_capsid_N"/>
</dbReference>
<comment type="subcellular location">
    <subcellularLocation>
        <location evidence="1">Virion</location>
    </subcellularLocation>
</comment>
<feature type="region of interest" description="Disordered" evidence="10">
    <location>
        <begin position="1"/>
        <end position="55"/>
    </location>
</feature>
<evidence type="ECO:0000256" key="2">
    <source>
        <dbReference type="ARBA" id="ARBA00022561"/>
    </source>
</evidence>
<dbReference type="Pfam" id="PF03115">
    <property type="entry name" value="Astro_capsid_N"/>
    <property type="match status" value="1"/>
</dbReference>
<evidence type="ECO:0000256" key="1">
    <source>
        <dbReference type="ARBA" id="ARBA00004328"/>
    </source>
</evidence>
<proteinExistence type="predicted"/>
<keyword evidence="7" id="KW-1142">T=3 icosahedral capsid protein</keyword>
<dbReference type="EMBL" id="KP747574">
    <property type="protein sequence ID" value="ALA16029.1"/>
    <property type="molecule type" value="Genomic_RNA"/>
</dbReference>
<evidence type="ECO:0000256" key="9">
    <source>
        <dbReference type="ARBA" id="ARBA00045703"/>
    </source>
</evidence>
<evidence type="ECO:0000256" key="10">
    <source>
        <dbReference type="SAM" id="MobiDB-lite"/>
    </source>
</evidence>
<reference evidence="12 13" key="1">
    <citation type="journal article" date="2015" name="Arch. Virol.">
        <title>Identification and genetic characterization of two porcine astroviruses from domestic piglets in China.</title>
        <authorList>
            <person name="Li J.S."/>
            <person name="Li M.Z."/>
            <person name="Zheng L.S."/>
            <person name="Liu N."/>
            <person name="Li D.D."/>
            <person name="Duan Z.J."/>
        </authorList>
    </citation>
    <scope>NUCLEOTIDE SEQUENCE [LARGE SCALE GENOMIC DNA]</scope>
    <source>
        <strain evidence="12">AstV-LL-2</strain>
    </source>
</reference>
<evidence type="ECO:0000256" key="7">
    <source>
        <dbReference type="ARBA" id="ARBA00023060"/>
    </source>
</evidence>
<evidence type="ECO:0000256" key="5">
    <source>
        <dbReference type="ARBA" id="ARBA00022844"/>
    </source>
</evidence>
<keyword evidence="4" id="KW-1162">Viral penetration into host cytoplasm</keyword>
<organism evidence="12 13">
    <name type="scientific">Porcine astrovirus 1</name>
    <name type="common">PAstV-1</name>
    <dbReference type="NCBI Taxonomy" id="1239567"/>
    <lineage>
        <taxon>Viruses</taxon>
        <taxon>Riboviria</taxon>
        <taxon>Orthornavirae</taxon>
        <taxon>Pisuviricota</taxon>
        <taxon>Stelpaviricetes</taxon>
        <taxon>Stellavirales</taxon>
        <taxon>Astroviridae</taxon>
        <taxon>Mamastrovirus</taxon>
        <taxon>Mamastrovirus suis</taxon>
    </lineage>
</organism>
<evidence type="ECO:0000313" key="13">
    <source>
        <dbReference type="Proteomes" id="UP000097676"/>
    </source>
</evidence>